<keyword evidence="7 8" id="KW-0411">Iron-sulfur</keyword>
<organism evidence="10 11">
    <name type="scientific">Campylobacter blaseri</name>
    <dbReference type="NCBI Taxonomy" id="2042961"/>
    <lineage>
        <taxon>Bacteria</taxon>
        <taxon>Pseudomonadati</taxon>
        <taxon>Campylobacterota</taxon>
        <taxon>Epsilonproteobacteria</taxon>
        <taxon>Campylobacterales</taxon>
        <taxon>Campylobacteraceae</taxon>
        <taxon>Campylobacter</taxon>
    </lineage>
</organism>
<comment type="subunit">
    <text evidence="8">NDH-1 is composed of 14 different subunits. Subunits NuoA, H, J, K, L, M, N constitute the membrane sector of the complex.</text>
</comment>
<feature type="binding site" evidence="8">
    <location>
        <position position="121"/>
    </location>
    <ligand>
        <name>[4Fe-4S] cluster</name>
        <dbReference type="ChEBI" id="CHEBI:49883"/>
        <label>2</label>
    </ligand>
</feature>
<evidence type="ECO:0000313" key="10">
    <source>
        <dbReference type="EMBL" id="PSM52167.1"/>
    </source>
</evidence>
<comment type="similarity">
    <text evidence="1 8">Belongs to the complex I 23 kDa subunit family.</text>
</comment>
<dbReference type="HAMAP" id="MF_01351">
    <property type="entry name" value="NDH1_NuoI"/>
    <property type="match status" value="1"/>
</dbReference>
<dbReference type="AlphaFoldDB" id="A0A2P8R0Z0"/>
<feature type="binding site" evidence="8">
    <location>
        <position position="82"/>
    </location>
    <ligand>
        <name>[4Fe-4S] cluster</name>
        <dbReference type="ChEBI" id="CHEBI:49883"/>
        <label>1</label>
    </ligand>
</feature>
<dbReference type="GO" id="GO:0005506">
    <property type="term" value="F:iron ion binding"/>
    <property type="evidence" value="ECO:0007669"/>
    <property type="project" value="UniProtKB-UniRule"/>
</dbReference>
<feature type="binding site" evidence="8">
    <location>
        <position position="92"/>
    </location>
    <ligand>
        <name>[4Fe-4S] cluster</name>
        <dbReference type="ChEBI" id="CHEBI:49883"/>
        <label>2</label>
    </ligand>
</feature>
<feature type="binding site" evidence="8">
    <location>
        <position position="131"/>
    </location>
    <ligand>
        <name>[4Fe-4S] cluster</name>
        <dbReference type="ChEBI" id="CHEBI:49883"/>
        <label>1</label>
    </ligand>
</feature>
<evidence type="ECO:0000313" key="11">
    <source>
        <dbReference type="Proteomes" id="UP000240535"/>
    </source>
</evidence>
<keyword evidence="5 8" id="KW-1278">Translocase</keyword>
<dbReference type="GO" id="GO:0009060">
    <property type="term" value="P:aerobic respiration"/>
    <property type="evidence" value="ECO:0007669"/>
    <property type="project" value="TreeGrafter"/>
</dbReference>
<dbReference type="InterPro" id="IPR017900">
    <property type="entry name" value="4Fe4S_Fe_S_CS"/>
</dbReference>
<keyword evidence="3 8" id="KW-0479">Metal-binding</keyword>
<feature type="binding site" evidence="8">
    <location>
        <position position="127"/>
    </location>
    <ligand>
        <name>[4Fe-4S] cluster</name>
        <dbReference type="ChEBI" id="CHEBI:49883"/>
        <label>2</label>
    </ligand>
</feature>
<dbReference type="Pfam" id="PF12838">
    <property type="entry name" value="Fer4_7"/>
    <property type="match status" value="1"/>
</dbReference>
<dbReference type="InterPro" id="IPR010226">
    <property type="entry name" value="NADH_quinone_OxRdtase_chainI"/>
</dbReference>
<keyword evidence="2 8" id="KW-0004">4Fe-4S</keyword>
<gene>
    <name evidence="8" type="primary">nuoI</name>
    <name evidence="10" type="ORF">CQ405_03695</name>
</gene>
<evidence type="ECO:0000256" key="2">
    <source>
        <dbReference type="ARBA" id="ARBA00022485"/>
    </source>
</evidence>
<feature type="binding site" evidence="8">
    <location>
        <position position="88"/>
    </location>
    <ligand>
        <name>[4Fe-4S] cluster</name>
        <dbReference type="ChEBI" id="CHEBI:49883"/>
        <label>1</label>
    </ligand>
</feature>
<feature type="binding site" evidence="8">
    <location>
        <position position="85"/>
    </location>
    <ligand>
        <name>[4Fe-4S] cluster</name>
        <dbReference type="ChEBI" id="CHEBI:49883"/>
        <label>1</label>
    </ligand>
</feature>
<dbReference type="EC" id="7.1.1.-" evidence="8"/>
<proteinExistence type="inferred from homology"/>
<dbReference type="GO" id="GO:0051539">
    <property type="term" value="F:4 iron, 4 sulfur cluster binding"/>
    <property type="evidence" value="ECO:0007669"/>
    <property type="project" value="UniProtKB-KW"/>
</dbReference>
<evidence type="ECO:0000256" key="8">
    <source>
        <dbReference type="HAMAP-Rule" id="MF_01351"/>
    </source>
</evidence>
<sequence>MGTYLRLDDREPIKTNIDKFRRFLKRTFSVELFVGLGVVLREMLKKNSNHTMFYPMEKVNIDARYRGVHKLLRLAESGNERCIGCGLCEKICVSNCIAMDTKLGEDGRKKVINYSINLGRCVYCGLCADVCPELAIVHGGDYEFASEQRAYYGFKEDFLTNIKDLKEQKEFEGYGALPNDADFKVKLTPTTYIKKDQEND</sequence>
<keyword evidence="8" id="KW-1003">Cell membrane</keyword>
<keyword evidence="8" id="KW-0830">Ubiquinone</keyword>
<comment type="caution">
    <text evidence="10">The sequence shown here is derived from an EMBL/GenBank/DDBJ whole genome shotgun (WGS) entry which is preliminary data.</text>
</comment>
<evidence type="ECO:0000256" key="3">
    <source>
        <dbReference type="ARBA" id="ARBA00022723"/>
    </source>
</evidence>
<keyword evidence="8" id="KW-0874">Quinone</keyword>
<comment type="subcellular location">
    <subcellularLocation>
        <location evidence="8">Cell membrane</location>
        <topology evidence="8">Peripheral membrane protein</topology>
    </subcellularLocation>
</comment>
<dbReference type="PANTHER" id="PTHR10849:SF20">
    <property type="entry name" value="NADH DEHYDROGENASE [UBIQUINONE] IRON-SULFUR PROTEIN 8, MITOCHONDRIAL"/>
    <property type="match status" value="1"/>
</dbReference>
<dbReference type="InterPro" id="IPR017896">
    <property type="entry name" value="4Fe4S_Fe-S-bd"/>
</dbReference>
<dbReference type="EMBL" id="PDHH01000003">
    <property type="protein sequence ID" value="PSM52167.1"/>
    <property type="molecule type" value="Genomic_DNA"/>
</dbReference>
<feature type="domain" description="4Fe-4S ferredoxin-type" evidence="9">
    <location>
        <begin position="112"/>
        <end position="141"/>
    </location>
</feature>
<dbReference type="GO" id="GO:0005886">
    <property type="term" value="C:plasma membrane"/>
    <property type="evidence" value="ECO:0007669"/>
    <property type="project" value="UniProtKB-SubCell"/>
</dbReference>
<dbReference type="SUPFAM" id="SSF54862">
    <property type="entry name" value="4Fe-4S ferredoxins"/>
    <property type="match status" value="1"/>
</dbReference>
<keyword evidence="4" id="KW-0677">Repeat</keyword>
<protein>
    <recommendedName>
        <fullName evidence="8">NADH-quinone oxidoreductase subunit I</fullName>
        <ecNumber evidence="8">7.1.1.-</ecNumber>
    </recommendedName>
    <alternativeName>
        <fullName evidence="8">NADH dehydrogenase I subunit I</fullName>
    </alternativeName>
    <alternativeName>
        <fullName evidence="8">NDH-1 subunit I</fullName>
    </alternativeName>
</protein>
<comment type="function">
    <text evidence="8">NDH-1 shuttles electrons from NADH, via FMN and iron-sulfur (Fe-S) centers, to quinones in the respiratory chain. The immediate electron acceptor for the enzyme in this species is believed to be ubiquinone. Couples the redox reaction to proton translocation (for every two electrons transferred, four hydrogen ions are translocated across the cytoplasmic membrane), and thus conserves the redox energy in a proton gradient.</text>
</comment>
<evidence type="ECO:0000256" key="5">
    <source>
        <dbReference type="ARBA" id="ARBA00022967"/>
    </source>
</evidence>
<reference evidence="11" key="1">
    <citation type="submission" date="2017-10" db="EMBL/GenBank/DDBJ databases">
        <title>Campylobacter species from seals.</title>
        <authorList>
            <person name="Gilbert M.J."/>
            <person name="Zomer A.L."/>
            <person name="Timmerman A.J."/>
            <person name="Duim B."/>
            <person name="Wagenaar J.A."/>
        </authorList>
    </citation>
    <scope>NUCLEOTIDE SEQUENCE [LARGE SCALE GENOMIC DNA]</scope>
    <source>
        <strain evidence="11">17S00004-5</strain>
    </source>
</reference>
<dbReference type="PROSITE" id="PS00198">
    <property type="entry name" value="4FE4S_FER_1"/>
    <property type="match status" value="1"/>
</dbReference>
<dbReference type="GO" id="GO:0048038">
    <property type="term" value="F:quinone binding"/>
    <property type="evidence" value="ECO:0007669"/>
    <property type="project" value="UniProtKB-KW"/>
</dbReference>
<dbReference type="PANTHER" id="PTHR10849">
    <property type="entry name" value="NADH DEHYDROGENASE UBIQUINONE IRON-SULFUR PROTEIN 8, MITOCHONDRIAL"/>
    <property type="match status" value="1"/>
</dbReference>
<dbReference type="OrthoDB" id="9808559at2"/>
<dbReference type="NCBIfam" id="TIGR01971">
    <property type="entry name" value="NuoI"/>
    <property type="match status" value="1"/>
</dbReference>
<keyword evidence="8" id="KW-0472">Membrane</keyword>
<dbReference type="NCBIfam" id="NF004542">
    <property type="entry name" value="PRK05888.2-3"/>
    <property type="match status" value="1"/>
</dbReference>
<evidence type="ECO:0000256" key="1">
    <source>
        <dbReference type="ARBA" id="ARBA00010277"/>
    </source>
</evidence>
<comment type="catalytic activity">
    <reaction evidence="8">
        <text>a quinone + NADH + 5 H(+)(in) = a quinol + NAD(+) + 4 H(+)(out)</text>
        <dbReference type="Rhea" id="RHEA:57888"/>
        <dbReference type="ChEBI" id="CHEBI:15378"/>
        <dbReference type="ChEBI" id="CHEBI:24646"/>
        <dbReference type="ChEBI" id="CHEBI:57540"/>
        <dbReference type="ChEBI" id="CHEBI:57945"/>
        <dbReference type="ChEBI" id="CHEBI:132124"/>
    </reaction>
</comment>
<feature type="binding site" evidence="8">
    <location>
        <position position="124"/>
    </location>
    <ligand>
        <name>[4Fe-4S] cluster</name>
        <dbReference type="ChEBI" id="CHEBI:49883"/>
        <label>2</label>
    </ligand>
</feature>
<evidence type="ECO:0000259" key="9">
    <source>
        <dbReference type="PROSITE" id="PS51379"/>
    </source>
</evidence>
<comment type="cofactor">
    <cofactor evidence="8">
        <name>[4Fe-4S] cluster</name>
        <dbReference type="ChEBI" id="CHEBI:49883"/>
    </cofactor>
    <text evidence="8">Binds 2 [4Fe-4S] clusters per subunit.</text>
</comment>
<keyword evidence="6 8" id="KW-0408">Iron</keyword>
<evidence type="ECO:0000256" key="6">
    <source>
        <dbReference type="ARBA" id="ARBA00023004"/>
    </source>
</evidence>
<dbReference type="PROSITE" id="PS51379">
    <property type="entry name" value="4FE4S_FER_2"/>
    <property type="match status" value="2"/>
</dbReference>
<keyword evidence="8" id="KW-0520">NAD</keyword>
<evidence type="ECO:0000256" key="4">
    <source>
        <dbReference type="ARBA" id="ARBA00022737"/>
    </source>
</evidence>
<dbReference type="Gene3D" id="3.30.70.3270">
    <property type="match status" value="1"/>
</dbReference>
<dbReference type="Proteomes" id="UP000240535">
    <property type="component" value="Unassembled WGS sequence"/>
</dbReference>
<dbReference type="GO" id="GO:0050136">
    <property type="term" value="F:NADH dehydrogenase (quinone) (non-electrogenic) activity"/>
    <property type="evidence" value="ECO:0007669"/>
    <property type="project" value="UniProtKB-UniRule"/>
</dbReference>
<keyword evidence="11" id="KW-1185">Reference proteome</keyword>
<feature type="domain" description="4Fe-4S ferredoxin-type" evidence="9">
    <location>
        <begin position="73"/>
        <end position="102"/>
    </location>
</feature>
<accession>A0A2P8R0Z0</accession>
<evidence type="ECO:0000256" key="7">
    <source>
        <dbReference type="ARBA" id="ARBA00023014"/>
    </source>
</evidence>
<name>A0A2P8R0Z0_9BACT</name>